<evidence type="ECO:0000256" key="1">
    <source>
        <dbReference type="SAM" id="MobiDB-lite"/>
    </source>
</evidence>
<proteinExistence type="predicted"/>
<feature type="region of interest" description="Disordered" evidence="1">
    <location>
        <begin position="1"/>
        <end position="42"/>
    </location>
</feature>
<dbReference type="EMBL" id="CADCUT010000002">
    <property type="protein sequence ID" value="CAA9382244.1"/>
    <property type="molecule type" value="Genomic_DNA"/>
</dbReference>
<feature type="compositionally biased region" description="Basic and acidic residues" evidence="1">
    <location>
        <begin position="1"/>
        <end position="22"/>
    </location>
</feature>
<reference evidence="2" key="1">
    <citation type="submission" date="2020-02" db="EMBL/GenBank/DDBJ databases">
        <authorList>
            <person name="Meier V. D."/>
        </authorList>
    </citation>
    <scope>NUCLEOTIDE SEQUENCE</scope>
    <source>
        <strain evidence="2">AVDCRST_MAG03</strain>
    </source>
</reference>
<dbReference type="AlphaFoldDB" id="A0A6J4NAM1"/>
<protein>
    <submittedName>
        <fullName evidence="2">Uncharacterized protein</fullName>
    </submittedName>
</protein>
<evidence type="ECO:0000313" key="2">
    <source>
        <dbReference type="EMBL" id="CAA9382244.1"/>
    </source>
</evidence>
<accession>A0A6J4NAM1</accession>
<gene>
    <name evidence="2" type="ORF">AVDCRST_MAG03-30</name>
</gene>
<organism evidence="2">
    <name type="scientific">uncultured Rubrobacteraceae bacterium</name>
    <dbReference type="NCBI Taxonomy" id="349277"/>
    <lineage>
        <taxon>Bacteria</taxon>
        <taxon>Bacillati</taxon>
        <taxon>Actinomycetota</taxon>
        <taxon>Rubrobacteria</taxon>
        <taxon>Rubrobacterales</taxon>
        <taxon>Rubrobacteraceae</taxon>
        <taxon>environmental samples</taxon>
    </lineage>
</organism>
<name>A0A6J4NAM1_9ACTN</name>
<feature type="compositionally biased region" description="Basic and acidic residues" evidence="1">
    <location>
        <begin position="32"/>
        <end position="42"/>
    </location>
</feature>
<sequence length="78" mass="8376">MEQRKTDTKAGEEIPEEVKGDVSSRLQGSEGPAKDNGKQEVVEKLGKRERVLGEPRISHIFVLGHGSPAVVRVGTSPG</sequence>